<feature type="transmembrane region" description="Helical" evidence="1">
    <location>
        <begin position="20"/>
        <end position="44"/>
    </location>
</feature>
<keyword evidence="1" id="KW-0812">Transmembrane</keyword>
<keyword evidence="1" id="KW-1133">Transmembrane helix</keyword>
<dbReference type="EMBL" id="QGKY02000190">
    <property type="protein sequence ID" value="KAF2589980.1"/>
    <property type="molecule type" value="Genomic_DNA"/>
</dbReference>
<dbReference type="EMBL" id="QGKW02000007">
    <property type="protein sequence ID" value="KAF2617920.1"/>
    <property type="molecule type" value="Genomic_DNA"/>
</dbReference>
<keyword evidence="1" id="KW-0472">Membrane</keyword>
<proteinExistence type="predicted"/>
<reference evidence="3" key="1">
    <citation type="submission" date="2019-12" db="EMBL/GenBank/DDBJ databases">
        <title>Genome sequencing and annotation of Brassica cretica.</title>
        <authorList>
            <person name="Studholme D.J."/>
            <person name="Sarris P.F."/>
        </authorList>
    </citation>
    <scope>NUCLEOTIDE SEQUENCE</scope>
    <source>
        <strain evidence="3">PFS-001/15</strain>
        <strain evidence="2">PFS-102/07</strain>
        <tissue evidence="3">Leaf</tissue>
    </source>
</reference>
<comment type="caution">
    <text evidence="3">The sequence shown here is derived from an EMBL/GenBank/DDBJ whole genome shotgun (WGS) entry which is preliminary data.</text>
</comment>
<organism evidence="3 4">
    <name type="scientific">Brassica cretica</name>
    <name type="common">Mustard</name>
    <dbReference type="NCBI Taxonomy" id="69181"/>
    <lineage>
        <taxon>Eukaryota</taxon>
        <taxon>Viridiplantae</taxon>
        <taxon>Streptophyta</taxon>
        <taxon>Embryophyta</taxon>
        <taxon>Tracheophyta</taxon>
        <taxon>Spermatophyta</taxon>
        <taxon>Magnoliopsida</taxon>
        <taxon>eudicotyledons</taxon>
        <taxon>Gunneridae</taxon>
        <taxon>Pentapetalae</taxon>
        <taxon>rosids</taxon>
        <taxon>malvids</taxon>
        <taxon>Brassicales</taxon>
        <taxon>Brassicaceae</taxon>
        <taxon>Brassiceae</taxon>
        <taxon>Brassica</taxon>
    </lineage>
</organism>
<gene>
    <name evidence="3" type="ORF">F2Q68_00039938</name>
    <name evidence="2" type="ORF">F2Q70_00039247</name>
</gene>
<dbReference type="AlphaFoldDB" id="A0A8S9MCZ8"/>
<evidence type="ECO:0000313" key="4">
    <source>
        <dbReference type="Proteomes" id="UP000712281"/>
    </source>
</evidence>
<name>A0A8S9MCZ8_BRACR</name>
<evidence type="ECO:0000313" key="3">
    <source>
        <dbReference type="EMBL" id="KAF2617920.1"/>
    </source>
</evidence>
<evidence type="ECO:0000313" key="2">
    <source>
        <dbReference type="EMBL" id="KAF2589980.1"/>
    </source>
</evidence>
<sequence>MGGKGGKVLYTLSTVGLEDVTGFGAVGAIGLRFLNVFGVVWLSLFRGKLRLRLKVIKHYWLRSTLPVSLNFRGFINGDTLFYVRGFVISAGKTRFTKLRVLIMKVHFIYGLSPSFEIHRVIVFYFKNSGFVLIC</sequence>
<protein>
    <submittedName>
        <fullName evidence="3">Uncharacterized protein</fullName>
    </submittedName>
</protein>
<accession>A0A8S9MCZ8</accession>
<evidence type="ECO:0000256" key="1">
    <source>
        <dbReference type="SAM" id="Phobius"/>
    </source>
</evidence>
<dbReference type="Proteomes" id="UP000712281">
    <property type="component" value="Unassembled WGS sequence"/>
</dbReference>